<evidence type="ECO:0000313" key="2">
    <source>
        <dbReference type="Proteomes" id="UP000521943"/>
    </source>
</evidence>
<gene>
    <name evidence="1" type="ORF">DFP72DRAFT_841203</name>
</gene>
<dbReference type="EMBL" id="JACGCI010000006">
    <property type="protein sequence ID" value="KAF6763044.1"/>
    <property type="molecule type" value="Genomic_DNA"/>
</dbReference>
<evidence type="ECO:0000313" key="1">
    <source>
        <dbReference type="EMBL" id="KAF6763044.1"/>
    </source>
</evidence>
<keyword evidence="2" id="KW-1185">Reference proteome</keyword>
<dbReference type="Proteomes" id="UP000521943">
    <property type="component" value="Unassembled WGS sequence"/>
</dbReference>
<name>A0A8H6IDF7_9AGAR</name>
<proteinExistence type="predicted"/>
<sequence>MSGDHSPFARRHTGRAPFTRSRLVDCSIHFAVLRNYFYSSNRWRISSSEGGGQAIRIGKSNVGAYSRGLDEAGATAPAPCDPWHLPDLPPPAKRVHMGPYPPGASPLGKTWEHAQTLQCARTSLIQSPISTQLRLSSFYCLCWNGWNKLEGATGPWQLGNWRGRIGGWHGNEHVDSACMDLPLCGRLPTLFSAASRSLKSPYVVCARSMPVGLLVLLECIPRTAAATAIVPLSEPRSGREFPHKTLFHSFGAWSIFSLVPVRTAPLYFKSFGD</sequence>
<dbReference type="AlphaFoldDB" id="A0A8H6IDF7"/>
<reference evidence="1 2" key="1">
    <citation type="submission" date="2020-07" db="EMBL/GenBank/DDBJ databases">
        <title>Comparative genomics of pyrophilous fungi reveals a link between fire events and developmental genes.</title>
        <authorList>
            <consortium name="DOE Joint Genome Institute"/>
            <person name="Steindorff A.S."/>
            <person name="Carver A."/>
            <person name="Calhoun S."/>
            <person name="Stillman K."/>
            <person name="Liu H."/>
            <person name="Lipzen A."/>
            <person name="Pangilinan J."/>
            <person name="Labutti K."/>
            <person name="Bruns T.D."/>
            <person name="Grigoriev I.V."/>
        </authorList>
    </citation>
    <scope>NUCLEOTIDE SEQUENCE [LARGE SCALE GENOMIC DNA]</scope>
    <source>
        <strain evidence="1 2">CBS 144469</strain>
    </source>
</reference>
<comment type="caution">
    <text evidence="1">The sequence shown here is derived from an EMBL/GenBank/DDBJ whole genome shotgun (WGS) entry which is preliminary data.</text>
</comment>
<organism evidence="1 2">
    <name type="scientific">Ephemerocybe angulata</name>
    <dbReference type="NCBI Taxonomy" id="980116"/>
    <lineage>
        <taxon>Eukaryota</taxon>
        <taxon>Fungi</taxon>
        <taxon>Dikarya</taxon>
        <taxon>Basidiomycota</taxon>
        <taxon>Agaricomycotina</taxon>
        <taxon>Agaricomycetes</taxon>
        <taxon>Agaricomycetidae</taxon>
        <taxon>Agaricales</taxon>
        <taxon>Agaricineae</taxon>
        <taxon>Psathyrellaceae</taxon>
        <taxon>Ephemerocybe</taxon>
    </lineage>
</organism>
<protein>
    <submittedName>
        <fullName evidence="1">Uncharacterized protein</fullName>
    </submittedName>
</protein>
<accession>A0A8H6IDF7</accession>